<dbReference type="SUPFAM" id="SSF49344">
    <property type="entry name" value="CBD9-like"/>
    <property type="match status" value="1"/>
</dbReference>
<comment type="caution">
    <text evidence="6">The sequence shown here is derived from an EMBL/GenBank/DDBJ whole genome shotgun (WGS) entry which is preliminary data.</text>
</comment>
<reference evidence="6" key="1">
    <citation type="submission" date="2023-05" db="EMBL/GenBank/DDBJ databases">
        <title>Anaerotaeda fermentans gen. nov., sp. nov., a novel anaerobic planctomycete of the new family within the order Sedimentisphaerales isolated from Taman Peninsula, Russia.</title>
        <authorList>
            <person name="Khomyakova M.A."/>
            <person name="Merkel A.Y."/>
            <person name="Slobodkin A.I."/>
        </authorList>
    </citation>
    <scope>NUCLEOTIDE SEQUENCE</scope>
    <source>
        <strain evidence="6">M17dextr</strain>
    </source>
</reference>
<evidence type="ECO:0000256" key="4">
    <source>
        <dbReference type="SAM" id="SignalP"/>
    </source>
</evidence>
<gene>
    <name evidence="6" type="ORF">QJ522_06375</name>
</gene>
<name>A0AAW6U091_9BACT</name>
<dbReference type="PANTHER" id="PTHR47635">
    <property type="entry name" value="CUB DOMAIN-CONTAINING PROTEIN"/>
    <property type="match status" value="1"/>
</dbReference>
<dbReference type="Pfam" id="PF13385">
    <property type="entry name" value="Laminin_G_3"/>
    <property type="match status" value="3"/>
</dbReference>
<dbReference type="GO" id="GO:0004553">
    <property type="term" value="F:hydrolase activity, hydrolyzing O-glycosyl compounds"/>
    <property type="evidence" value="ECO:0007669"/>
    <property type="project" value="InterPro"/>
</dbReference>
<feature type="chain" id="PRO_5043364179" evidence="4">
    <location>
        <begin position="26"/>
        <end position="877"/>
    </location>
</feature>
<dbReference type="InterPro" id="IPR006558">
    <property type="entry name" value="LamG-like"/>
</dbReference>
<dbReference type="SMART" id="SM00560">
    <property type="entry name" value="LamGL"/>
    <property type="match status" value="2"/>
</dbReference>
<dbReference type="Pfam" id="PF06452">
    <property type="entry name" value="CBM9_1"/>
    <property type="match status" value="1"/>
</dbReference>
<protein>
    <submittedName>
        <fullName evidence="6">Sugar-binding protein</fullName>
    </submittedName>
</protein>
<sequence length="877" mass="93878">MRKKLTYLASFILVLGLASAGGAEAADPHLVGWWPLSEGSGETAFDLSGRGDDGTINNPNGGLGLDGSVWVDDPVRGAVISFEGMATSAFVRAGNIPQMTLSNDFTWAFWAKQDATNTLDNDIILGNRYNENGVDFVPRQFIKFTPTKFEWHMNGNGDDNLEYDDIPNDVWLHHVVVKAADQLTYYRNGVESSSGAITQALDFPQPLYFGGDNTGTATENWGGMMSDVRIYDTALTRLGVLAAMVGIGQIDMEIGYALEPPAIDGQVDSIWASASTQYLVPEGDPADASGSWKALYDSENLYVIVEITDDILVGDSASFWQDDSVEFYFDGGNTKDGPPLSGHNRQYTFGWSRDEIQGTNIQLEGVEHAQVTTDTGWRLEIKLPWLTLQGTAPQANDLIGIDLFYNDDDDGGDSREGQIFTFATDGSAWNDASQWGTAILAAPPTPVDPGTDGLVAYYPLDADATDASGNGLDGIVMGDTQPTDGAAGGAMLFDGDGDYIEVAHDAALDITGPISLSLWIRPDAEDPEGQGTETAPMAKAGSAASPPWSWQVRYGWGSPKPYMAFTFNTSPRAWAYVGQNLEQGEWHHIACSADGETLTAYLNGLATESTPMGAITSSPTPLLIGSDGWSSDWIGAIDEVAVYNRALSAEEMLYLAGFRAAAEDPSLSIYYSFDEVGEIVPDESGNGNDGTVVGDVTGAAEGAVNGGAKFANGGYLDLDGPNVAAEFIPTSGMTLAAWMRCENTGDHHALFNARASDQTWVVHPEARSNGEFRWLLRSYGGATLFDVRAGVVTWDEWLHFAGTYDKASGKAAVCVNGVLASEVDVAAPADIAGDWAMGARVGKNIDDARPFTGLMDEFRLYTRALSLDEIVDMMAGL</sequence>
<dbReference type="Gene3D" id="2.60.40.1190">
    <property type="match status" value="1"/>
</dbReference>
<dbReference type="InterPro" id="IPR010502">
    <property type="entry name" value="Carb-bd_dom_fam9"/>
</dbReference>
<evidence type="ECO:0000256" key="2">
    <source>
        <dbReference type="ARBA" id="ARBA00023157"/>
    </source>
</evidence>
<dbReference type="PANTHER" id="PTHR47635:SF2">
    <property type="entry name" value="LAMG-LIKE JELLYROLL FOLD DOMAIN-CONTAINING PROTEIN"/>
    <property type="match status" value="1"/>
</dbReference>
<proteinExistence type="predicted"/>
<evidence type="ECO:0000313" key="7">
    <source>
        <dbReference type="Proteomes" id="UP001431776"/>
    </source>
</evidence>
<dbReference type="AlphaFoldDB" id="A0AAW6U091"/>
<feature type="region of interest" description="Disordered" evidence="3">
    <location>
        <begin position="523"/>
        <end position="543"/>
    </location>
</feature>
<keyword evidence="7" id="KW-1185">Reference proteome</keyword>
<feature type="signal peptide" evidence="4">
    <location>
        <begin position="1"/>
        <end position="25"/>
    </location>
</feature>
<dbReference type="GO" id="GO:0016052">
    <property type="term" value="P:carbohydrate catabolic process"/>
    <property type="evidence" value="ECO:0007669"/>
    <property type="project" value="InterPro"/>
</dbReference>
<accession>A0AAW6U091</accession>
<dbReference type="GO" id="GO:0030246">
    <property type="term" value="F:carbohydrate binding"/>
    <property type="evidence" value="ECO:0007669"/>
    <property type="project" value="InterPro"/>
</dbReference>
<evidence type="ECO:0000256" key="3">
    <source>
        <dbReference type="SAM" id="MobiDB-lite"/>
    </source>
</evidence>
<evidence type="ECO:0000259" key="5">
    <source>
        <dbReference type="SMART" id="SM00560"/>
    </source>
</evidence>
<dbReference type="InterPro" id="IPR013320">
    <property type="entry name" value="ConA-like_dom_sf"/>
</dbReference>
<dbReference type="SUPFAM" id="SSF49899">
    <property type="entry name" value="Concanavalin A-like lectins/glucanases"/>
    <property type="match status" value="3"/>
</dbReference>
<evidence type="ECO:0000256" key="1">
    <source>
        <dbReference type="ARBA" id="ARBA00022729"/>
    </source>
</evidence>
<evidence type="ECO:0000313" key="6">
    <source>
        <dbReference type="EMBL" id="MDI6448663.1"/>
    </source>
</evidence>
<dbReference type="Proteomes" id="UP001431776">
    <property type="component" value="Unassembled WGS sequence"/>
</dbReference>
<feature type="domain" description="LamG-like jellyroll fold" evidence="5">
    <location>
        <begin position="731"/>
        <end position="868"/>
    </location>
</feature>
<keyword evidence="2" id="KW-1015">Disulfide bond</keyword>
<organism evidence="6 7">
    <name type="scientific">Anaerobaca lacustris</name>
    <dbReference type="NCBI Taxonomy" id="3044600"/>
    <lineage>
        <taxon>Bacteria</taxon>
        <taxon>Pseudomonadati</taxon>
        <taxon>Planctomycetota</taxon>
        <taxon>Phycisphaerae</taxon>
        <taxon>Sedimentisphaerales</taxon>
        <taxon>Anaerobacaceae</taxon>
        <taxon>Anaerobaca</taxon>
    </lineage>
</organism>
<dbReference type="EMBL" id="JASCXX010000006">
    <property type="protein sequence ID" value="MDI6448663.1"/>
    <property type="molecule type" value="Genomic_DNA"/>
</dbReference>
<dbReference type="RefSeq" id="WP_349244073.1">
    <property type="nucleotide sequence ID" value="NZ_JASCXX010000006.1"/>
</dbReference>
<keyword evidence="1 4" id="KW-0732">Signal</keyword>
<feature type="domain" description="LamG-like jellyroll fold" evidence="5">
    <location>
        <begin position="512"/>
        <end position="650"/>
    </location>
</feature>
<dbReference type="Gene3D" id="2.60.120.200">
    <property type="match status" value="3"/>
</dbReference>